<dbReference type="PANTHER" id="PTHR43711">
    <property type="entry name" value="TWO-COMPONENT HISTIDINE KINASE"/>
    <property type="match status" value="1"/>
</dbReference>
<evidence type="ECO:0000313" key="11">
    <source>
        <dbReference type="EMBL" id="UWZ81146.1"/>
    </source>
</evidence>
<evidence type="ECO:0000256" key="4">
    <source>
        <dbReference type="ARBA" id="ARBA00022553"/>
    </source>
</evidence>
<keyword evidence="7" id="KW-0902">Two-component regulatory system</keyword>
<evidence type="ECO:0000256" key="6">
    <source>
        <dbReference type="ARBA" id="ARBA00022777"/>
    </source>
</evidence>
<evidence type="ECO:0000313" key="12">
    <source>
        <dbReference type="Proteomes" id="UP001060414"/>
    </source>
</evidence>
<dbReference type="SMART" id="SM00304">
    <property type="entry name" value="HAMP"/>
    <property type="match status" value="1"/>
</dbReference>
<dbReference type="CDD" id="cd00082">
    <property type="entry name" value="HisKA"/>
    <property type="match status" value="1"/>
</dbReference>
<evidence type="ECO:0000256" key="7">
    <source>
        <dbReference type="ARBA" id="ARBA00023012"/>
    </source>
</evidence>
<evidence type="ECO:0000259" key="9">
    <source>
        <dbReference type="PROSITE" id="PS50109"/>
    </source>
</evidence>
<accession>A0ABY5ZR32</accession>
<dbReference type="EC" id="2.7.13.3" evidence="3"/>
<dbReference type="SMART" id="SM00387">
    <property type="entry name" value="HATPase_c"/>
    <property type="match status" value="1"/>
</dbReference>
<dbReference type="Gene3D" id="3.30.565.10">
    <property type="entry name" value="Histidine kinase-like ATPase, C-terminal domain"/>
    <property type="match status" value="1"/>
</dbReference>
<dbReference type="SUPFAM" id="SSF55874">
    <property type="entry name" value="ATPase domain of HSP90 chaperone/DNA topoisomerase II/histidine kinase"/>
    <property type="match status" value="1"/>
</dbReference>
<organism evidence="11 12">
    <name type="scientific">Geoalkalibacter halelectricus</name>
    <dbReference type="NCBI Taxonomy" id="2847045"/>
    <lineage>
        <taxon>Bacteria</taxon>
        <taxon>Pseudomonadati</taxon>
        <taxon>Thermodesulfobacteriota</taxon>
        <taxon>Desulfuromonadia</taxon>
        <taxon>Desulfuromonadales</taxon>
        <taxon>Geoalkalibacteraceae</taxon>
        <taxon>Geoalkalibacter</taxon>
    </lineage>
</organism>
<evidence type="ECO:0000256" key="3">
    <source>
        <dbReference type="ARBA" id="ARBA00012438"/>
    </source>
</evidence>
<dbReference type="SMART" id="SM00388">
    <property type="entry name" value="HisKA"/>
    <property type="match status" value="1"/>
</dbReference>
<keyword evidence="8" id="KW-0472">Membrane</keyword>
<evidence type="ECO:0000256" key="1">
    <source>
        <dbReference type="ARBA" id="ARBA00000085"/>
    </source>
</evidence>
<feature type="transmembrane region" description="Helical" evidence="8">
    <location>
        <begin position="12"/>
        <end position="31"/>
    </location>
</feature>
<comment type="subcellular location">
    <subcellularLocation>
        <location evidence="2">Membrane</location>
    </subcellularLocation>
</comment>
<dbReference type="InterPro" id="IPR036890">
    <property type="entry name" value="HATPase_C_sf"/>
</dbReference>
<keyword evidence="6 11" id="KW-0418">Kinase</keyword>
<dbReference type="PROSITE" id="PS50109">
    <property type="entry name" value="HIS_KIN"/>
    <property type="match status" value="1"/>
</dbReference>
<evidence type="ECO:0000256" key="8">
    <source>
        <dbReference type="SAM" id="Phobius"/>
    </source>
</evidence>
<keyword evidence="4" id="KW-0597">Phosphoprotein</keyword>
<dbReference type="Pfam" id="PF00512">
    <property type="entry name" value="HisKA"/>
    <property type="match status" value="1"/>
</dbReference>
<comment type="catalytic activity">
    <reaction evidence="1">
        <text>ATP + protein L-histidine = ADP + protein N-phospho-L-histidine.</text>
        <dbReference type="EC" id="2.7.13.3"/>
    </reaction>
</comment>
<keyword evidence="8" id="KW-0812">Transmembrane</keyword>
<dbReference type="Proteomes" id="UP001060414">
    <property type="component" value="Chromosome"/>
</dbReference>
<dbReference type="RefSeq" id="WP_260749518.1">
    <property type="nucleotide sequence ID" value="NZ_CP092109.1"/>
</dbReference>
<dbReference type="GO" id="GO:0016301">
    <property type="term" value="F:kinase activity"/>
    <property type="evidence" value="ECO:0007669"/>
    <property type="project" value="UniProtKB-KW"/>
</dbReference>
<dbReference type="PROSITE" id="PS50885">
    <property type="entry name" value="HAMP"/>
    <property type="match status" value="1"/>
</dbReference>
<dbReference type="InterPro" id="IPR050736">
    <property type="entry name" value="Sensor_HK_Regulatory"/>
</dbReference>
<dbReference type="InterPro" id="IPR003661">
    <property type="entry name" value="HisK_dim/P_dom"/>
</dbReference>
<name>A0ABY5ZR32_9BACT</name>
<dbReference type="PANTHER" id="PTHR43711:SF1">
    <property type="entry name" value="HISTIDINE KINASE 1"/>
    <property type="match status" value="1"/>
</dbReference>
<dbReference type="InterPro" id="IPR036097">
    <property type="entry name" value="HisK_dim/P_sf"/>
</dbReference>
<dbReference type="InterPro" id="IPR005467">
    <property type="entry name" value="His_kinase_dom"/>
</dbReference>
<dbReference type="CDD" id="cd06225">
    <property type="entry name" value="HAMP"/>
    <property type="match status" value="1"/>
</dbReference>
<evidence type="ECO:0000256" key="5">
    <source>
        <dbReference type="ARBA" id="ARBA00022679"/>
    </source>
</evidence>
<dbReference type="InterPro" id="IPR004358">
    <property type="entry name" value="Sig_transdc_His_kin-like_C"/>
</dbReference>
<sequence length="473" mass="52209">MSLLRPKSFQVFIVIGFGAVLMPLLITLIAAEVSVSRLVDKGTEAVYRSVAATDGGRIMLEHLVDLERKSRQYRVLKDPQLLEEVAEKYHEFFDSLHHLRSLSPPDAQQVLDQLLLEVGILVTALQRSGGPAPDLDTFAALNELAKAVYFNSYELIKQEVGAMQSHADRTQMVLLWTSLALVLLTLALVGLFTRLLARPVKQINRGISRMGAGDYDQPIRVGGPQDLQFLGERLNWLRRRLGEVEREKTKFLAHVSHELKTPLASIREGSELMMEEMAGPLNSQQREIVHILQKNSLQLQKLIENLLGFSRGQALGEAETAVDVLALVEDIMEDQRAAVLKKELKMRTSLSPLQLQGDRDRLRILMDNLLSNAVKFTPVGGVVELSVGRDGDMALIEVGDSGPGIQVEESEKIFQPFYQGSAPCLSHVQGTGLGLSIVREYVDSLSGRVDVGQSPAGGALFRVWLPLAAEDLA</sequence>
<dbReference type="SUPFAM" id="SSF47384">
    <property type="entry name" value="Homodimeric domain of signal transducing histidine kinase"/>
    <property type="match status" value="1"/>
</dbReference>
<gene>
    <name evidence="11" type="ORF">L9S41_07050</name>
</gene>
<dbReference type="PRINTS" id="PR00344">
    <property type="entry name" value="BCTRLSENSOR"/>
</dbReference>
<keyword evidence="12" id="KW-1185">Reference proteome</keyword>
<feature type="transmembrane region" description="Helical" evidence="8">
    <location>
        <begin position="173"/>
        <end position="197"/>
    </location>
</feature>
<feature type="domain" description="HAMP" evidence="10">
    <location>
        <begin position="194"/>
        <end position="246"/>
    </location>
</feature>
<dbReference type="Gene3D" id="6.10.340.10">
    <property type="match status" value="1"/>
</dbReference>
<keyword evidence="5" id="KW-0808">Transferase</keyword>
<evidence type="ECO:0000256" key="2">
    <source>
        <dbReference type="ARBA" id="ARBA00004370"/>
    </source>
</evidence>
<protein>
    <recommendedName>
        <fullName evidence="3">histidine kinase</fullName>
        <ecNumber evidence="3">2.7.13.3</ecNumber>
    </recommendedName>
</protein>
<dbReference type="CDD" id="cd00075">
    <property type="entry name" value="HATPase"/>
    <property type="match status" value="1"/>
</dbReference>
<dbReference type="Gene3D" id="1.10.287.130">
    <property type="match status" value="1"/>
</dbReference>
<dbReference type="InterPro" id="IPR003660">
    <property type="entry name" value="HAMP_dom"/>
</dbReference>
<reference evidence="11" key="1">
    <citation type="journal article" date="2022" name="Environ. Microbiol.">
        <title>Geoalkalibacter halelectricus SAP #1 sp. nov. possessing extracellular electron transfer and mineral#reducing capabilities from a haloalkaline environment.</title>
        <authorList>
            <person name="Yadav S."/>
            <person name="Singh R."/>
            <person name="Sundharam S.S."/>
            <person name="Chaudhary S."/>
            <person name="Krishnamurthi S."/>
            <person name="Patil S.A."/>
        </authorList>
    </citation>
    <scope>NUCLEOTIDE SEQUENCE</scope>
    <source>
        <strain evidence="11">SAP-1</strain>
    </source>
</reference>
<evidence type="ECO:0000259" key="10">
    <source>
        <dbReference type="PROSITE" id="PS50885"/>
    </source>
</evidence>
<dbReference type="InterPro" id="IPR003594">
    <property type="entry name" value="HATPase_dom"/>
</dbReference>
<proteinExistence type="predicted"/>
<dbReference type="EMBL" id="CP092109">
    <property type="protein sequence ID" value="UWZ81146.1"/>
    <property type="molecule type" value="Genomic_DNA"/>
</dbReference>
<dbReference type="SUPFAM" id="SSF158472">
    <property type="entry name" value="HAMP domain-like"/>
    <property type="match status" value="1"/>
</dbReference>
<keyword evidence="8" id="KW-1133">Transmembrane helix</keyword>
<dbReference type="Pfam" id="PF02518">
    <property type="entry name" value="HATPase_c"/>
    <property type="match status" value="1"/>
</dbReference>
<feature type="domain" description="Histidine kinase" evidence="9">
    <location>
        <begin position="254"/>
        <end position="469"/>
    </location>
</feature>
<dbReference type="Pfam" id="PF00672">
    <property type="entry name" value="HAMP"/>
    <property type="match status" value="1"/>
</dbReference>